<dbReference type="Proteomes" id="UP000028073">
    <property type="component" value="Unassembled WGS sequence"/>
</dbReference>
<reference evidence="2 3" key="1">
    <citation type="submission" date="2014-06" db="EMBL/GenBank/DDBJ databases">
        <title>Whole Genome Sequences of Three Symbiotic Endozoicomonas Bacteria.</title>
        <authorList>
            <person name="Neave M.J."/>
            <person name="Apprill A."/>
            <person name="Voolstra C.R."/>
        </authorList>
    </citation>
    <scope>NUCLEOTIDE SEQUENCE [LARGE SCALE GENOMIC DNA]</scope>
    <source>
        <strain evidence="2 3">DSM 25634</strain>
    </source>
</reference>
<evidence type="ECO:0000313" key="3">
    <source>
        <dbReference type="Proteomes" id="UP000028073"/>
    </source>
</evidence>
<dbReference type="GO" id="GO:0051170">
    <property type="term" value="P:import into nucleus"/>
    <property type="evidence" value="ECO:0007669"/>
    <property type="project" value="TreeGrafter"/>
</dbReference>
<sequence length="215" mass="24024">MLKTAVIIGATGLVGSELLDQLLESPDIEKVVALARREVQQTSDKLESHIIDFKNLEQSRDLIKGDLFFSCLGTTKKQAGSIDAQRQIDFDYQWEAARIAAENNVPHYLLISSSGANAQSHSQYFKMKGELEQAIKQLPFQNVSIFQPSLLLGKRRENRLGEGLAAKVLPCLCQLPGLRKLRPIHDWELAGKMLKVATKERADGVSTYTLDEIFQ</sequence>
<dbReference type="OrthoDB" id="9798632at2"/>
<dbReference type="eggNOG" id="COG0702">
    <property type="taxonomic scope" value="Bacteria"/>
</dbReference>
<dbReference type="GO" id="GO:0005737">
    <property type="term" value="C:cytoplasm"/>
    <property type="evidence" value="ECO:0007669"/>
    <property type="project" value="TreeGrafter"/>
</dbReference>
<keyword evidence="3" id="KW-1185">Reference proteome</keyword>
<protein>
    <submittedName>
        <fullName evidence="2">NADH dehydrogenase</fullName>
    </submittedName>
</protein>
<dbReference type="Gene3D" id="3.40.50.720">
    <property type="entry name" value="NAD(P)-binding Rossmann-like Domain"/>
    <property type="match status" value="1"/>
</dbReference>
<dbReference type="InterPro" id="IPR016040">
    <property type="entry name" value="NAD(P)-bd_dom"/>
</dbReference>
<dbReference type="SUPFAM" id="SSF51735">
    <property type="entry name" value="NAD(P)-binding Rossmann-fold domains"/>
    <property type="match status" value="1"/>
</dbReference>
<dbReference type="PANTHER" id="PTHR14097:SF7">
    <property type="entry name" value="OXIDOREDUCTASE HTATIP2"/>
    <property type="match status" value="1"/>
</dbReference>
<gene>
    <name evidence="2" type="ORF">GZ78_00700</name>
</gene>
<dbReference type="InterPro" id="IPR036291">
    <property type="entry name" value="NAD(P)-bd_dom_sf"/>
</dbReference>
<dbReference type="RefSeq" id="WP_034831961.1">
    <property type="nucleotide sequence ID" value="NZ_JOKH01000001.1"/>
</dbReference>
<name>A0A081NJQ4_9GAMM</name>
<dbReference type="Pfam" id="PF13460">
    <property type="entry name" value="NAD_binding_10"/>
    <property type="match status" value="1"/>
</dbReference>
<dbReference type="STRING" id="1137799.GZ78_00700"/>
<comment type="caution">
    <text evidence="2">The sequence shown here is derived from an EMBL/GenBank/DDBJ whole genome shotgun (WGS) entry which is preliminary data.</text>
</comment>
<evidence type="ECO:0000313" key="2">
    <source>
        <dbReference type="EMBL" id="KEQ18677.1"/>
    </source>
</evidence>
<accession>A0A081NJQ4</accession>
<feature type="domain" description="NAD(P)-binding" evidence="1">
    <location>
        <begin position="9"/>
        <end position="126"/>
    </location>
</feature>
<dbReference type="EMBL" id="JOKH01000001">
    <property type="protein sequence ID" value="KEQ18677.1"/>
    <property type="molecule type" value="Genomic_DNA"/>
</dbReference>
<dbReference type="AlphaFoldDB" id="A0A081NJQ4"/>
<evidence type="ECO:0000259" key="1">
    <source>
        <dbReference type="Pfam" id="PF13460"/>
    </source>
</evidence>
<proteinExistence type="predicted"/>
<organism evidence="2 3">
    <name type="scientific">Endozoicomonas numazuensis</name>
    <dbReference type="NCBI Taxonomy" id="1137799"/>
    <lineage>
        <taxon>Bacteria</taxon>
        <taxon>Pseudomonadati</taxon>
        <taxon>Pseudomonadota</taxon>
        <taxon>Gammaproteobacteria</taxon>
        <taxon>Oceanospirillales</taxon>
        <taxon>Endozoicomonadaceae</taxon>
        <taxon>Endozoicomonas</taxon>
    </lineage>
</organism>
<dbReference type="PANTHER" id="PTHR14097">
    <property type="entry name" value="OXIDOREDUCTASE HTATIP2"/>
    <property type="match status" value="1"/>
</dbReference>